<comment type="caution">
    <text evidence="1">The sequence shown here is derived from an EMBL/GenBank/DDBJ whole genome shotgun (WGS) entry which is preliminary data.</text>
</comment>
<organism evidence="1 2">
    <name type="scientific">Araneus ventricosus</name>
    <name type="common">Orbweaver spider</name>
    <name type="synonym">Epeira ventricosa</name>
    <dbReference type="NCBI Taxonomy" id="182803"/>
    <lineage>
        <taxon>Eukaryota</taxon>
        <taxon>Metazoa</taxon>
        <taxon>Ecdysozoa</taxon>
        <taxon>Arthropoda</taxon>
        <taxon>Chelicerata</taxon>
        <taxon>Arachnida</taxon>
        <taxon>Araneae</taxon>
        <taxon>Araneomorphae</taxon>
        <taxon>Entelegynae</taxon>
        <taxon>Araneoidea</taxon>
        <taxon>Araneidae</taxon>
        <taxon>Araneus</taxon>
    </lineage>
</organism>
<gene>
    <name evidence="1" type="ORF">AVEN_87534_1</name>
</gene>
<evidence type="ECO:0000313" key="1">
    <source>
        <dbReference type="EMBL" id="GBN36920.1"/>
    </source>
</evidence>
<protein>
    <recommendedName>
        <fullName evidence="3">Transposase Tc1-like domain-containing protein</fullName>
    </recommendedName>
</protein>
<reference evidence="1 2" key="1">
    <citation type="journal article" date="2019" name="Sci. Rep.">
        <title>Orb-weaving spider Araneus ventricosus genome elucidates the spidroin gene catalogue.</title>
        <authorList>
            <person name="Kono N."/>
            <person name="Nakamura H."/>
            <person name="Ohtoshi R."/>
            <person name="Moran D.A.P."/>
            <person name="Shinohara A."/>
            <person name="Yoshida Y."/>
            <person name="Fujiwara M."/>
            <person name="Mori M."/>
            <person name="Tomita M."/>
            <person name="Arakawa K."/>
        </authorList>
    </citation>
    <scope>NUCLEOTIDE SEQUENCE [LARGE SCALE GENOMIC DNA]</scope>
</reference>
<sequence length="106" mass="12528">MSLAVYKDLENRSNLKIQFQGDLSQVGYFLLPLLKIAFRLLRSEEEKRWHVLSHFAATGTRISANTLLRCHHNQSLYTRRPIVCSPLNRLAQLRWKRHHVAYTKQQ</sequence>
<proteinExistence type="predicted"/>
<keyword evidence="2" id="KW-1185">Reference proteome</keyword>
<evidence type="ECO:0000313" key="2">
    <source>
        <dbReference type="Proteomes" id="UP000499080"/>
    </source>
</evidence>
<dbReference type="EMBL" id="BGPR01008922">
    <property type="protein sequence ID" value="GBN36920.1"/>
    <property type="molecule type" value="Genomic_DNA"/>
</dbReference>
<evidence type="ECO:0008006" key="3">
    <source>
        <dbReference type="Google" id="ProtNLM"/>
    </source>
</evidence>
<dbReference type="Proteomes" id="UP000499080">
    <property type="component" value="Unassembled WGS sequence"/>
</dbReference>
<name>A0A4Y2NE80_ARAVE</name>
<dbReference type="AlphaFoldDB" id="A0A4Y2NE80"/>
<accession>A0A4Y2NE80</accession>